<dbReference type="EMBL" id="CP024899">
    <property type="protein sequence ID" value="ATX67472.1"/>
    <property type="molecule type" value="Genomic_DNA"/>
</dbReference>
<reference evidence="1 2" key="1">
    <citation type="submission" date="2017-11" db="EMBL/GenBank/DDBJ databases">
        <title>Revised Sequence and Annotation of the Rhodobaca barguzinensis strain alga05 Genome.</title>
        <authorList>
            <person name="Kopejtka K."/>
            <person name="Tomasch J.M."/>
            <person name="Bunk B."/>
            <person name="Koblizek M."/>
        </authorList>
    </citation>
    <scope>NUCLEOTIDE SEQUENCE [LARGE SCALE GENOMIC DNA]</scope>
    <source>
        <strain evidence="2">alga05</strain>
    </source>
</reference>
<evidence type="ECO:0000313" key="2">
    <source>
        <dbReference type="Proteomes" id="UP000228948"/>
    </source>
</evidence>
<name>A0A2K8KDE0_9RHOB</name>
<gene>
    <name evidence="1" type="ORF">BG454_18005</name>
</gene>
<dbReference type="Proteomes" id="UP000228948">
    <property type="component" value="Chromosome"/>
</dbReference>
<dbReference type="STRING" id="441209.GCA_001870665_03419"/>
<dbReference type="KEGG" id="rbg:BG454_18005"/>
<dbReference type="SUPFAM" id="SSF160387">
    <property type="entry name" value="NosL/MerB-like"/>
    <property type="match status" value="1"/>
</dbReference>
<proteinExistence type="predicted"/>
<dbReference type="PANTHER" id="PTHR41247:SF1">
    <property type="entry name" value="HTH-TYPE TRANSCRIPTIONAL REPRESSOR YCNK"/>
    <property type="match status" value="1"/>
</dbReference>
<dbReference type="RefSeq" id="WP_071482398.1">
    <property type="nucleotide sequence ID" value="NZ_CP024899.1"/>
</dbReference>
<dbReference type="InterPro" id="IPR008719">
    <property type="entry name" value="N2O_reductase_NosL"/>
</dbReference>
<protein>
    <submittedName>
        <fullName evidence="1">Copper resistance protein CopZ</fullName>
    </submittedName>
</protein>
<dbReference type="Gene3D" id="3.30.70.2060">
    <property type="match status" value="1"/>
</dbReference>
<dbReference type="AlphaFoldDB" id="A0A2K8KDE0"/>
<organism evidence="1 2">
    <name type="scientific">Roseinatronobacter bogoriensis subsp. barguzinensis</name>
    <dbReference type="NCBI Taxonomy" id="441209"/>
    <lineage>
        <taxon>Bacteria</taxon>
        <taxon>Pseudomonadati</taxon>
        <taxon>Pseudomonadota</taxon>
        <taxon>Alphaproteobacteria</taxon>
        <taxon>Rhodobacterales</taxon>
        <taxon>Paracoccaceae</taxon>
        <taxon>Roseinatronobacter</taxon>
    </lineage>
</organism>
<dbReference type="Pfam" id="PF05573">
    <property type="entry name" value="NosL"/>
    <property type="match status" value="1"/>
</dbReference>
<keyword evidence="2" id="KW-1185">Reference proteome</keyword>
<dbReference type="PANTHER" id="PTHR41247">
    <property type="entry name" value="HTH-TYPE TRANSCRIPTIONAL REPRESSOR YCNK"/>
    <property type="match status" value="1"/>
</dbReference>
<accession>A0A2K8KDE0</accession>
<evidence type="ECO:0000313" key="1">
    <source>
        <dbReference type="EMBL" id="ATX67472.1"/>
    </source>
</evidence>
<dbReference type="Gene3D" id="3.30.70.2050">
    <property type="match status" value="1"/>
</dbReference>
<dbReference type="OrthoDB" id="7354657at2"/>
<sequence length="192" mass="20825">MKHPILLSCAVLALAACREDSTAALPAPVTMTEEAVGHFCQMEMLEHPGPKAQVFLDGLPYPLFFSQVRDAIAYDRMPEQSHMIAAIYVSDMGWSGASWDNPGADNWILASAAYYVVGSDMVGGMETPELVPFATREGAQAFITRHGGEALQLDGITDDMVLAPVEFESDIGIEDDGDFEERLRALSRGQEG</sequence>
<dbReference type="PROSITE" id="PS51257">
    <property type="entry name" value="PROKAR_LIPOPROTEIN"/>
    <property type="match status" value="1"/>
</dbReference>